<keyword evidence="2" id="KW-1185">Reference proteome</keyword>
<dbReference type="EMBL" id="JAAKFY010000010">
    <property type="protein sequence ID" value="KAF3850819.1"/>
    <property type="molecule type" value="Genomic_DNA"/>
</dbReference>
<name>A0A7J5YQ07_DISMA</name>
<dbReference type="AlphaFoldDB" id="A0A7J5YQ07"/>
<evidence type="ECO:0000313" key="1">
    <source>
        <dbReference type="EMBL" id="KAF3850819.1"/>
    </source>
</evidence>
<dbReference type="Proteomes" id="UP000518266">
    <property type="component" value="Unassembled WGS sequence"/>
</dbReference>
<sequence length="71" mass="7956">MGCATESLCWSKLQQVNIFSARGGPICWEDELWTQCCSVISSKRSSLTASHTDMVTRGFLRERAASVQRED</sequence>
<organism evidence="1 2">
    <name type="scientific">Dissostichus mawsoni</name>
    <name type="common">Antarctic cod</name>
    <dbReference type="NCBI Taxonomy" id="36200"/>
    <lineage>
        <taxon>Eukaryota</taxon>
        <taxon>Metazoa</taxon>
        <taxon>Chordata</taxon>
        <taxon>Craniata</taxon>
        <taxon>Vertebrata</taxon>
        <taxon>Euteleostomi</taxon>
        <taxon>Actinopterygii</taxon>
        <taxon>Neopterygii</taxon>
        <taxon>Teleostei</taxon>
        <taxon>Neoteleostei</taxon>
        <taxon>Acanthomorphata</taxon>
        <taxon>Eupercaria</taxon>
        <taxon>Perciformes</taxon>
        <taxon>Notothenioidei</taxon>
        <taxon>Nototheniidae</taxon>
        <taxon>Dissostichus</taxon>
    </lineage>
</organism>
<comment type="caution">
    <text evidence="1">The sequence shown here is derived from an EMBL/GenBank/DDBJ whole genome shotgun (WGS) entry which is preliminary data.</text>
</comment>
<protein>
    <submittedName>
        <fullName evidence="1">Uncharacterized protein</fullName>
    </submittedName>
</protein>
<gene>
    <name evidence="1" type="ORF">F7725_012591</name>
</gene>
<proteinExistence type="predicted"/>
<reference evidence="1 2" key="1">
    <citation type="submission" date="2020-03" db="EMBL/GenBank/DDBJ databases">
        <title>Dissostichus mawsoni Genome sequencing and assembly.</title>
        <authorList>
            <person name="Park H."/>
        </authorList>
    </citation>
    <scope>NUCLEOTIDE SEQUENCE [LARGE SCALE GENOMIC DNA]</scope>
    <source>
        <strain evidence="1">DM0001</strain>
        <tissue evidence="1">Muscle</tissue>
    </source>
</reference>
<evidence type="ECO:0000313" key="2">
    <source>
        <dbReference type="Proteomes" id="UP000518266"/>
    </source>
</evidence>
<accession>A0A7J5YQ07</accession>